<dbReference type="RefSeq" id="WP_123669013.1">
    <property type="nucleotide sequence ID" value="NZ_RJKE01000001.1"/>
</dbReference>
<evidence type="ECO:0000259" key="3">
    <source>
        <dbReference type="Pfam" id="PF10432"/>
    </source>
</evidence>
<evidence type="ECO:0000313" key="4">
    <source>
        <dbReference type="EMBL" id="ROO90000.1"/>
    </source>
</evidence>
<dbReference type="OrthoDB" id="5241724at2"/>
<gene>
    <name evidence="4" type="ORF">EDD29_7713</name>
</gene>
<dbReference type="AlphaFoldDB" id="A0A3N1D8Z4"/>
<comment type="caution">
    <text evidence="4">The sequence shown here is derived from an EMBL/GenBank/DDBJ whole genome shotgun (WGS) entry which is preliminary data.</text>
</comment>
<reference evidence="4 5" key="1">
    <citation type="submission" date="2018-11" db="EMBL/GenBank/DDBJ databases">
        <title>Sequencing the genomes of 1000 actinobacteria strains.</title>
        <authorList>
            <person name="Klenk H.-P."/>
        </authorList>
    </citation>
    <scope>NUCLEOTIDE SEQUENCE [LARGE SCALE GENOMIC DNA]</scope>
    <source>
        <strain evidence="4 5">DSM 44254</strain>
    </source>
</reference>
<keyword evidence="2 4" id="KW-0413">Isomerase</keyword>
<sequence length="363" mass="37106">MTSEGRRPEAGALDDPDALEAADRGGMLRLAASGAAQMRQAAAMTAEAGLTEALEGAGRPRAVVIVGPGSAGEVVAAICGTGCPVPVLTVAGDVLPGWIGATDLVCALGDESFDLAAQAVRRGAAVVGVGPADARLRSLATQNRLFYVPLPPPAGPIRALLWAQVVPLLLVLRGLGIVAVPDEVLEAAAVRLEDVANRCRPSGEPFVNPAKQIALELAGSLPMPWGRTPLELAAAHRLAAQFADNAKVPVALPFPGSLDAAAPDTDDFFRDRADEPESAVHLVLVAEGAGPEGEPAQGRSPVADTAAARGIAVSTITGEGVHPLERAVSLIGLCDYVSVYLALALGVDPTPVPARTEIEARIY</sequence>
<dbReference type="SUPFAM" id="SSF53697">
    <property type="entry name" value="SIS domain"/>
    <property type="match status" value="1"/>
</dbReference>
<proteinExistence type="inferred from homology"/>
<dbReference type="GO" id="GO:0097367">
    <property type="term" value="F:carbohydrate derivative binding"/>
    <property type="evidence" value="ECO:0007669"/>
    <property type="project" value="InterPro"/>
</dbReference>
<keyword evidence="5" id="KW-1185">Reference proteome</keyword>
<dbReference type="GO" id="GO:1901135">
    <property type="term" value="P:carbohydrate derivative metabolic process"/>
    <property type="evidence" value="ECO:0007669"/>
    <property type="project" value="InterPro"/>
</dbReference>
<evidence type="ECO:0000313" key="5">
    <source>
        <dbReference type="Proteomes" id="UP000272400"/>
    </source>
</evidence>
<organism evidence="4 5">
    <name type="scientific">Actinocorallia herbida</name>
    <dbReference type="NCBI Taxonomy" id="58109"/>
    <lineage>
        <taxon>Bacteria</taxon>
        <taxon>Bacillati</taxon>
        <taxon>Actinomycetota</taxon>
        <taxon>Actinomycetes</taxon>
        <taxon>Streptosporangiales</taxon>
        <taxon>Thermomonosporaceae</taxon>
        <taxon>Actinocorallia</taxon>
    </lineage>
</organism>
<name>A0A3N1D8Z4_9ACTN</name>
<dbReference type="GO" id="GO:0004476">
    <property type="term" value="F:mannose-6-phosphate isomerase activity"/>
    <property type="evidence" value="ECO:0007669"/>
    <property type="project" value="InterPro"/>
</dbReference>
<accession>A0A3N1D8Z4</accession>
<dbReference type="InterPro" id="IPR019490">
    <property type="entry name" value="Glu6P/Mann6P_isomerase_C"/>
</dbReference>
<evidence type="ECO:0000256" key="1">
    <source>
        <dbReference type="ARBA" id="ARBA00010523"/>
    </source>
</evidence>
<dbReference type="Pfam" id="PF10432">
    <property type="entry name" value="bact-PGI_C"/>
    <property type="match status" value="1"/>
</dbReference>
<dbReference type="Proteomes" id="UP000272400">
    <property type="component" value="Unassembled WGS sequence"/>
</dbReference>
<dbReference type="InterPro" id="IPR046348">
    <property type="entry name" value="SIS_dom_sf"/>
</dbReference>
<comment type="similarity">
    <text evidence="1">Belongs to the PGI/PMI family.</text>
</comment>
<dbReference type="Gene3D" id="3.40.50.10490">
    <property type="entry name" value="Glucose-6-phosphate isomerase like protein, domain 1"/>
    <property type="match status" value="1"/>
</dbReference>
<evidence type="ECO:0000256" key="2">
    <source>
        <dbReference type="ARBA" id="ARBA00023235"/>
    </source>
</evidence>
<dbReference type="EMBL" id="RJKE01000001">
    <property type="protein sequence ID" value="ROO90000.1"/>
    <property type="molecule type" value="Genomic_DNA"/>
</dbReference>
<dbReference type="GO" id="GO:0004347">
    <property type="term" value="F:glucose-6-phosphate isomerase activity"/>
    <property type="evidence" value="ECO:0007669"/>
    <property type="project" value="InterPro"/>
</dbReference>
<protein>
    <submittedName>
        <fullName evidence="4">Glucose/mannose-6-phosphate isomerase</fullName>
    </submittedName>
</protein>
<dbReference type="GO" id="GO:0005975">
    <property type="term" value="P:carbohydrate metabolic process"/>
    <property type="evidence" value="ECO:0007669"/>
    <property type="project" value="InterPro"/>
</dbReference>
<feature type="domain" description="Bifunctional glucose-6-phosphate/mannose-6-phosphate isomerase C-terminal" evidence="3">
    <location>
        <begin position="207"/>
        <end position="356"/>
    </location>
</feature>